<comment type="caution">
    <text evidence="4">The sequence shown here is derived from an EMBL/GenBank/DDBJ whole genome shotgun (WGS) entry which is preliminary data.</text>
</comment>
<dbReference type="EMBL" id="ASRX01000082">
    <property type="protein sequence ID" value="EYF01386.1"/>
    <property type="molecule type" value="Genomic_DNA"/>
</dbReference>
<dbReference type="Gene3D" id="3.30.750.24">
    <property type="entry name" value="STAS domain"/>
    <property type="match status" value="1"/>
</dbReference>
<proteinExistence type="predicted"/>
<dbReference type="SUPFAM" id="SSF55785">
    <property type="entry name" value="PYP-like sensor domain (PAS domain)"/>
    <property type="match status" value="1"/>
</dbReference>
<protein>
    <submittedName>
        <fullName evidence="4">RsbR, positive regulator of sigma-B</fullName>
    </submittedName>
</protein>
<dbReference type="PROSITE" id="PS50801">
    <property type="entry name" value="STAS"/>
    <property type="match status" value="1"/>
</dbReference>
<dbReference type="Proteomes" id="UP000019678">
    <property type="component" value="Unassembled WGS sequence"/>
</dbReference>
<evidence type="ECO:0000313" key="5">
    <source>
        <dbReference type="Proteomes" id="UP000019678"/>
    </source>
</evidence>
<dbReference type="PROSITE" id="PS50113">
    <property type="entry name" value="PAC"/>
    <property type="match status" value="1"/>
</dbReference>
<evidence type="ECO:0000256" key="1">
    <source>
        <dbReference type="ARBA" id="ARBA00022553"/>
    </source>
</evidence>
<dbReference type="eggNOG" id="COG1366">
    <property type="taxonomic scope" value="Bacteria"/>
</dbReference>
<reference evidence="4 5" key="1">
    <citation type="submission" date="2013-05" db="EMBL/GenBank/DDBJ databases">
        <title>Genome assembly of Chondromyces apiculatus DSM 436.</title>
        <authorList>
            <person name="Sharma G."/>
            <person name="Khatri I."/>
            <person name="Kaur C."/>
            <person name="Mayilraj S."/>
            <person name="Subramanian S."/>
        </authorList>
    </citation>
    <scope>NUCLEOTIDE SEQUENCE [LARGE SCALE GENOMIC DNA]</scope>
    <source>
        <strain evidence="4 5">DSM 436</strain>
    </source>
</reference>
<dbReference type="InterPro" id="IPR002645">
    <property type="entry name" value="STAS_dom"/>
</dbReference>
<keyword evidence="5" id="KW-1185">Reference proteome</keyword>
<feature type="domain" description="PAC" evidence="2">
    <location>
        <begin position="279"/>
        <end position="330"/>
    </location>
</feature>
<dbReference type="PANTHER" id="PTHR33745">
    <property type="entry name" value="RSBT ANTAGONIST PROTEIN RSBS-RELATED"/>
    <property type="match status" value="1"/>
</dbReference>
<sequence>MEFNETTLTWDPESGLLGYHGRRSTMFWLDPSLSQLLAPLAEELGVPLFRLTVAYHASLGAKDDHRLSIADGGGASFAEVLETWGHSVEVCGWGRFELEWFDEETGRASVRVHNPWELAVQASAKERWGCPFLFGKLVGLYSRVMGANGWADETVGVREDGTPVVDFLLYRSDRTIQDDLEALRREHDEEARQPLREKLQELWESKERQRAVLASLGEVVLTLDLEGQLTGLHVPPDQAPFHPSPKAAVGRSLEEALPWNVAVALRGAFEHVLRGEAPAPVSYEIEHEEGCRGYSAKLTALHDATGKVAGVTVLARDLTERLRTEHALEAQLAVIARQQEAIRALSTPVLQVWEGVVALPIIGVVDDRRAADITAALLETVSRTQARCAILDVTGVDSIDARTADHFTRIRRAVTLLGAECVVCGIRPAVAQAMVETSAGGSPDVGAAARNFSTMQAALQAVIGQRREWAAAQAQPRPARR</sequence>
<dbReference type="eggNOG" id="COG5000">
    <property type="taxonomic scope" value="Bacteria"/>
</dbReference>
<dbReference type="Pfam" id="PF01740">
    <property type="entry name" value="STAS"/>
    <property type="match status" value="1"/>
</dbReference>
<dbReference type="InterPro" id="IPR051932">
    <property type="entry name" value="Bact_StressResp_Reg"/>
</dbReference>
<dbReference type="PANTHER" id="PTHR33745:SF3">
    <property type="entry name" value="RSBT CO-ANTAGONIST PROTEIN RSBRC"/>
    <property type="match status" value="1"/>
</dbReference>
<evidence type="ECO:0000259" key="3">
    <source>
        <dbReference type="PROSITE" id="PS50801"/>
    </source>
</evidence>
<dbReference type="Pfam" id="PF08448">
    <property type="entry name" value="PAS_4"/>
    <property type="match status" value="1"/>
</dbReference>
<evidence type="ECO:0000259" key="2">
    <source>
        <dbReference type="PROSITE" id="PS50113"/>
    </source>
</evidence>
<name>A0A017SYK2_9BACT</name>
<dbReference type="AlphaFoldDB" id="A0A017SYK2"/>
<accession>A0A017SYK2</accession>
<feature type="domain" description="STAS" evidence="3">
    <location>
        <begin position="346"/>
        <end position="462"/>
    </location>
</feature>
<dbReference type="InterPro" id="IPR035965">
    <property type="entry name" value="PAS-like_dom_sf"/>
</dbReference>
<dbReference type="InterPro" id="IPR036513">
    <property type="entry name" value="STAS_dom_sf"/>
</dbReference>
<dbReference type="InterPro" id="IPR000700">
    <property type="entry name" value="PAS-assoc_C"/>
</dbReference>
<evidence type="ECO:0000313" key="4">
    <source>
        <dbReference type="EMBL" id="EYF01386.1"/>
    </source>
</evidence>
<dbReference type="InterPro" id="IPR013656">
    <property type="entry name" value="PAS_4"/>
</dbReference>
<dbReference type="CDD" id="cd07041">
    <property type="entry name" value="STAS_RsbR_RsbS_like"/>
    <property type="match status" value="1"/>
</dbReference>
<dbReference type="STRING" id="1192034.CAP_8317"/>
<organism evidence="4 5">
    <name type="scientific">Chondromyces apiculatus DSM 436</name>
    <dbReference type="NCBI Taxonomy" id="1192034"/>
    <lineage>
        <taxon>Bacteria</taxon>
        <taxon>Pseudomonadati</taxon>
        <taxon>Myxococcota</taxon>
        <taxon>Polyangia</taxon>
        <taxon>Polyangiales</taxon>
        <taxon>Polyangiaceae</taxon>
        <taxon>Chondromyces</taxon>
    </lineage>
</organism>
<gene>
    <name evidence="4" type="ORF">CAP_8317</name>
</gene>
<dbReference type="Gene3D" id="3.30.450.20">
    <property type="entry name" value="PAS domain"/>
    <property type="match status" value="1"/>
</dbReference>
<keyword evidence="1" id="KW-0597">Phosphoprotein</keyword>
<dbReference type="SUPFAM" id="SSF52091">
    <property type="entry name" value="SpoIIaa-like"/>
    <property type="match status" value="1"/>
</dbReference>